<reference evidence="3 4" key="1">
    <citation type="submission" date="2023-04" db="EMBL/GenBank/DDBJ databases">
        <title>Marinobulbifer ophiurae gen. nov., sp. Nov., isolate from tissue of brittle star Ophioplocus japonicus.</title>
        <authorList>
            <person name="Kawano K."/>
            <person name="Sawayama S."/>
            <person name="Nakagawa S."/>
        </authorList>
    </citation>
    <scope>NUCLEOTIDE SEQUENCE [LARGE SCALE GENOMIC DNA]</scope>
    <source>
        <strain evidence="3 4">NKW57</strain>
    </source>
</reference>
<dbReference type="InterPro" id="IPR044094">
    <property type="entry name" value="AtsA-like_MBL-fold"/>
</dbReference>
<evidence type="ECO:0000256" key="1">
    <source>
        <dbReference type="ARBA" id="ARBA00022801"/>
    </source>
</evidence>
<dbReference type="InterPro" id="IPR001279">
    <property type="entry name" value="Metallo-B-lactamas"/>
</dbReference>
<dbReference type="Gene3D" id="3.60.15.10">
    <property type="entry name" value="Ribonuclease Z/Hydroxyacylglutathione hydrolase-like"/>
    <property type="match status" value="1"/>
</dbReference>
<dbReference type="SUPFAM" id="SSF56281">
    <property type="entry name" value="Metallo-hydrolase/oxidoreductase"/>
    <property type="match status" value="1"/>
</dbReference>
<evidence type="ECO:0000259" key="2">
    <source>
        <dbReference type="SMART" id="SM00849"/>
    </source>
</evidence>
<keyword evidence="1" id="KW-0378">Hydrolase</keyword>
<proteinExistence type="predicted"/>
<comment type="caution">
    <text evidence="3">The sequence shown here is derived from an EMBL/GenBank/DDBJ whole genome shotgun (WGS) entry which is preliminary data.</text>
</comment>
<keyword evidence="4" id="KW-1185">Reference proteome</keyword>
<dbReference type="Pfam" id="PF12706">
    <property type="entry name" value="Lactamase_B_2"/>
    <property type="match status" value="1"/>
</dbReference>
<dbReference type="EMBL" id="BSYJ01000001">
    <property type="protein sequence ID" value="GMG85751.1"/>
    <property type="molecule type" value="Genomic_DNA"/>
</dbReference>
<feature type="domain" description="Metallo-beta-lactamase" evidence="2">
    <location>
        <begin position="71"/>
        <end position="286"/>
    </location>
</feature>
<organism evidence="3 4">
    <name type="scientific">Biformimicrobium ophioploci</name>
    <dbReference type="NCBI Taxonomy" id="3036711"/>
    <lineage>
        <taxon>Bacteria</taxon>
        <taxon>Pseudomonadati</taxon>
        <taxon>Pseudomonadota</taxon>
        <taxon>Gammaproteobacteria</taxon>
        <taxon>Cellvibrionales</taxon>
        <taxon>Microbulbiferaceae</taxon>
        <taxon>Biformimicrobium</taxon>
    </lineage>
</organism>
<dbReference type="Proteomes" id="UP001224392">
    <property type="component" value="Unassembled WGS sequence"/>
</dbReference>
<dbReference type="PANTHER" id="PTHR46018">
    <property type="entry name" value="ZINC PHOSPHODIESTERASE ELAC PROTEIN 1"/>
    <property type="match status" value="1"/>
</dbReference>
<protein>
    <submittedName>
        <fullName evidence="3">MBL fold metallo-hydrolase</fullName>
    </submittedName>
</protein>
<evidence type="ECO:0000313" key="4">
    <source>
        <dbReference type="Proteomes" id="UP001224392"/>
    </source>
</evidence>
<dbReference type="SMART" id="SM00849">
    <property type="entry name" value="Lactamase_B"/>
    <property type="match status" value="1"/>
</dbReference>
<sequence>MSKAIKNISLAILATLIAAGAYLYSQDFRPVVYKVAEKAVEKIVTDSQPRKDDFRLLFCGTGSPNRTPARGQPCTALVANGKLFLFDAGEGAIGKLSEYGAPVGQLGGIFLTHLHSDHISGVAEVLHNTWLYGRRNPTIIRGPHGTEALIKGFESAYDEDLTERNRVLAAENLKRETVFAGAADIHVEGSSSVIVHEENGLTIRAFRVDHPDWHHAFGYRIEHKGKVVVISGDTKASDGIRQYAQGADILIHEALNSEILLHVGEQLELRGAPITRKRMAVIAEAHTSTLELAEIAQQTAAKNLVLTHLIPALPPTWIAEQFFTSGMGDIYKGNIIVARDGQWIDVLGL</sequence>
<accession>A0ABQ6LUJ4</accession>
<gene>
    <name evidence="3" type="ORF">MNKW57_00720</name>
</gene>
<dbReference type="CDD" id="cd07719">
    <property type="entry name" value="arylsulfatase_AtsA-like_MBL-fold"/>
    <property type="match status" value="1"/>
</dbReference>
<evidence type="ECO:0000313" key="3">
    <source>
        <dbReference type="EMBL" id="GMG85751.1"/>
    </source>
</evidence>
<dbReference type="PANTHER" id="PTHR46018:SF2">
    <property type="entry name" value="ZINC PHOSPHODIESTERASE ELAC PROTEIN 1"/>
    <property type="match status" value="1"/>
</dbReference>
<dbReference type="InterPro" id="IPR036866">
    <property type="entry name" value="RibonucZ/Hydroxyglut_hydro"/>
</dbReference>
<dbReference type="RefSeq" id="WP_285762281.1">
    <property type="nucleotide sequence ID" value="NZ_BSYJ01000001.1"/>
</dbReference>
<name>A0ABQ6LUJ4_9GAMM</name>